<feature type="binding site" evidence="9">
    <location>
        <begin position="300"/>
        <end position="307"/>
    </location>
    <ligand>
        <name>ATP</name>
        <dbReference type="ChEBI" id="CHEBI:30616"/>
    </ligand>
</feature>
<keyword evidence="3 10" id="KW-0493">Microtubule</keyword>
<evidence type="ECO:0000259" key="13">
    <source>
        <dbReference type="PROSITE" id="PS50067"/>
    </source>
</evidence>
<organism evidence="14 15">
    <name type="scientific">Apophysomyces ossiformis</name>
    <dbReference type="NCBI Taxonomy" id="679940"/>
    <lineage>
        <taxon>Eukaryota</taxon>
        <taxon>Fungi</taxon>
        <taxon>Fungi incertae sedis</taxon>
        <taxon>Mucoromycota</taxon>
        <taxon>Mucoromycotina</taxon>
        <taxon>Mucoromycetes</taxon>
        <taxon>Mucorales</taxon>
        <taxon>Mucorineae</taxon>
        <taxon>Mucoraceae</taxon>
        <taxon>Apophysomyces</taxon>
    </lineage>
</organism>
<comment type="similarity">
    <text evidence="8">Belongs to the TRAFAC class myosin-kinesin ATPase superfamily. Kinesin family. KIN-13 subfamily.</text>
</comment>
<keyword evidence="11" id="KW-0175">Coiled coil</keyword>
<dbReference type="PRINTS" id="PR00380">
    <property type="entry name" value="KINESINHEAVY"/>
</dbReference>
<keyword evidence="6 9" id="KW-0505">Motor protein</keyword>
<dbReference type="GO" id="GO:0005874">
    <property type="term" value="C:microtubule"/>
    <property type="evidence" value="ECO:0007669"/>
    <property type="project" value="UniProtKB-KW"/>
</dbReference>
<evidence type="ECO:0000256" key="8">
    <source>
        <dbReference type="ARBA" id="ARBA00061030"/>
    </source>
</evidence>
<evidence type="ECO:0000256" key="7">
    <source>
        <dbReference type="ARBA" id="ARBA00023212"/>
    </source>
</evidence>
<evidence type="ECO:0000313" key="15">
    <source>
        <dbReference type="Proteomes" id="UP000605846"/>
    </source>
</evidence>
<dbReference type="CDD" id="cd01367">
    <property type="entry name" value="KISc_KIF2_like"/>
    <property type="match status" value="1"/>
</dbReference>
<evidence type="ECO:0000256" key="6">
    <source>
        <dbReference type="ARBA" id="ARBA00023175"/>
    </source>
</evidence>
<evidence type="ECO:0000256" key="2">
    <source>
        <dbReference type="ARBA" id="ARBA00022490"/>
    </source>
</evidence>
<dbReference type="Gene3D" id="3.40.850.10">
    <property type="entry name" value="Kinesin motor domain"/>
    <property type="match status" value="1"/>
</dbReference>
<evidence type="ECO:0000256" key="12">
    <source>
        <dbReference type="SAM" id="MobiDB-lite"/>
    </source>
</evidence>
<feature type="coiled-coil region" evidence="11">
    <location>
        <begin position="645"/>
        <end position="672"/>
    </location>
</feature>
<dbReference type="InterPro" id="IPR001752">
    <property type="entry name" value="Kinesin_motor_dom"/>
</dbReference>
<dbReference type="PROSITE" id="PS50067">
    <property type="entry name" value="KINESIN_MOTOR_2"/>
    <property type="match status" value="1"/>
</dbReference>
<feature type="region of interest" description="Disordered" evidence="12">
    <location>
        <begin position="481"/>
        <end position="510"/>
    </location>
</feature>
<comment type="caution">
    <text evidence="14">The sequence shown here is derived from an EMBL/GenBank/DDBJ whole genome shotgun (WGS) entry which is preliminary data.</text>
</comment>
<evidence type="ECO:0000256" key="9">
    <source>
        <dbReference type="PROSITE-ProRule" id="PRU00283"/>
    </source>
</evidence>
<keyword evidence="2" id="KW-0963">Cytoplasm</keyword>
<keyword evidence="7" id="KW-0206">Cytoskeleton</keyword>
<dbReference type="GO" id="GO:0007019">
    <property type="term" value="P:microtubule depolymerization"/>
    <property type="evidence" value="ECO:0007669"/>
    <property type="project" value="TreeGrafter"/>
</dbReference>
<feature type="region of interest" description="Disordered" evidence="12">
    <location>
        <begin position="37"/>
        <end position="129"/>
    </location>
</feature>
<keyword evidence="4 9" id="KW-0547">Nucleotide-binding</keyword>
<evidence type="ECO:0000256" key="4">
    <source>
        <dbReference type="ARBA" id="ARBA00022741"/>
    </source>
</evidence>
<dbReference type="InterPro" id="IPR036961">
    <property type="entry name" value="Kinesin_motor_dom_sf"/>
</dbReference>
<feature type="compositionally biased region" description="Polar residues" evidence="12">
    <location>
        <begin position="563"/>
        <end position="575"/>
    </location>
</feature>
<dbReference type="GO" id="GO:0005524">
    <property type="term" value="F:ATP binding"/>
    <property type="evidence" value="ECO:0007669"/>
    <property type="project" value="UniProtKB-UniRule"/>
</dbReference>
<feature type="domain" description="Kinesin motor" evidence="13">
    <location>
        <begin position="210"/>
        <end position="490"/>
    </location>
</feature>
<dbReference type="SUPFAM" id="SSF52540">
    <property type="entry name" value="P-loop containing nucleoside triphosphate hydrolases"/>
    <property type="match status" value="1"/>
</dbReference>
<evidence type="ECO:0000256" key="1">
    <source>
        <dbReference type="ARBA" id="ARBA00004245"/>
    </source>
</evidence>
<sequence>MTTLLLDALRKHELEQDYTKLGVRSIVDKRKFMALTEDIKRRRNPPPSSPLRTTTTSPQHRKRPAPTKLTKPTPDKQARRMTLGPQTVPRLMPAKAPARDRRLSCLPNQRPSPTRLPNKTSSPLRNSPKIPKFLEEYHDSGPKEETLRQQNPTRLLDAYGIPTQKRRMSIDGNTAAAKTTSTLEEYLNSRQQSAVKNASVVQNTNELHQRIRVCVRKRPLSKKEMSSGESDIAPVVGTRTIQVNAPRSRIDLTRYTETHMFTFDDTFDCHTTNEEIYSRTAQPLVEYMFAGGKATCFAYGQTGSGKTYTMLDPRHGLYVLAARDIFASLEDSRFSELSAWVGFYEIYQGQLYDLLNQRKKLVPRDDGNNNVIIAGLREFPISDVERLMQVFEFGSQARTTGKTGANNNSSRSHAVLQVLLKPKGKKSIYGKLSFIDLAGSERGADRGEANSKTRMEGAEINKSLLALKECIRALDQDKKHTPFRGSKLTQGESDPRLLNEVTPDQTTEPISSEVKRFGNEDEEMTDSQSHTNSDAIWEQEVSENILDVDFPVDEYGFNALETPKTQRQWSATTPKQQERTRRSISPAPEAIYKQPLEDPFSSSQLTPLADALPDYNPEPTQLIQTKAKDTTMETRVSADHIKNFIKLHRAQIKQLEECLKEEKKLIAKLSLTVSSRHDFNEEGEADDGKCTEHYEEYLNDLEDVLERKTACIETLRDRVKAELGDEEDVHEL</sequence>
<evidence type="ECO:0000256" key="11">
    <source>
        <dbReference type="SAM" id="Coils"/>
    </source>
</evidence>
<dbReference type="AlphaFoldDB" id="A0A8H7BSE6"/>
<dbReference type="PROSITE" id="PS00411">
    <property type="entry name" value="KINESIN_MOTOR_1"/>
    <property type="match status" value="1"/>
</dbReference>
<dbReference type="GO" id="GO:0008017">
    <property type="term" value="F:microtubule binding"/>
    <property type="evidence" value="ECO:0007669"/>
    <property type="project" value="InterPro"/>
</dbReference>
<dbReference type="FunFam" id="3.40.850.10:FF:000012">
    <property type="entry name" value="Kinesin-like protein"/>
    <property type="match status" value="1"/>
</dbReference>
<dbReference type="GO" id="GO:0007018">
    <property type="term" value="P:microtubule-based movement"/>
    <property type="evidence" value="ECO:0007669"/>
    <property type="project" value="InterPro"/>
</dbReference>
<dbReference type="PANTHER" id="PTHR47971">
    <property type="entry name" value="KINESIN-RELATED PROTEIN 6"/>
    <property type="match status" value="1"/>
</dbReference>
<dbReference type="Pfam" id="PF00225">
    <property type="entry name" value="Kinesin"/>
    <property type="match status" value="1"/>
</dbReference>
<reference evidence="14" key="1">
    <citation type="submission" date="2020-01" db="EMBL/GenBank/DDBJ databases">
        <title>Genome Sequencing of Three Apophysomyces-Like Fungal Strains Confirms a Novel Fungal Genus in the Mucoromycota with divergent Burkholderia-like Endosymbiotic Bacteria.</title>
        <authorList>
            <person name="Stajich J.E."/>
            <person name="Macias A.M."/>
            <person name="Carter-House D."/>
            <person name="Lovett B."/>
            <person name="Kasson L.R."/>
            <person name="Berry K."/>
            <person name="Grigoriev I."/>
            <person name="Chang Y."/>
            <person name="Spatafora J."/>
            <person name="Kasson M.T."/>
        </authorList>
    </citation>
    <scope>NUCLEOTIDE SEQUENCE</scope>
    <source>
        <strain evidence="14">NRRL A-21654</strain>
    </source>
</reference>
<keyword evidence="5 9" id="KW-0067">ATP-binding</keyword>
<evidence type="ECO:0000256" key="10">
    <source>
        <dbReference type="RuleBase" id="RU000394"/>
    </source>
</evidence>
<dbReference type="SMART" id="SM00129">
    <property type="entry name" value="KISc"/>
    <property type="match status" value="1"/>
</dbReference>
<evidence type="ECO:0000256" key="5">
    <source>
        <dbReference type="ARBA" id="ARBA00022840"/>
    </source>
</evidence>
<gene>
    <name evidence="14" type="primary">KIF24_2</name>
    <name evidence="14" type="ORF">EC973_007005</name>
</gene>
<dbReference type="Proteomes" id="UP000605846">
    <property type="component" value="Unassembled WGS sequence"/>
</dbReference>
<dbReference type="EMBL" id="JABAYA010000049">
    <property type="protein sequence ID" value="KAF7727774.1"/>
    <property type="molecule type" value="Genomic_DNA"/>
</dbReference>
<dbReference type="PANTHER" id="PTHR47971:SF8">
    <property type="entry name" value="KINESIN-LIKE PROTEIN"/>
    <property type="match status" value="1"/>
</dbReference>
<dbReference type="InterPro" id="IPR019821">
    <property type="entry name" value="Kinesin_motor_CS"/>
</dbReference>
<comment type="subcellular location">
    <subcellularLocation>
        <location evidence="1">Cytoplasm</location>
        <location evidence="1">Cytoskeleton</location>
    </subcellularLocation>
</comment>
<dbReference type="OrthoDB" id="3176171at2759"/>
<proteinExistence type="inferred from homology"/>
<protein>
    <recommendedName>
        <fullName evidence="10">Kinesin-like protein</fullName>
    </recommendedName>
</protein>
<dbReference type="GO" id="GO:0003777">
    <property type="term" value="F:microtubule motor activity"/>
    <property type="evidence" value="ECO:0007669"/>
    <property type="project" value="InterPro"/>
</dbReference>
<keyword evidence="15" id="KW-1185">Reference proteome</keyword>
<evidence type="ECO:0000313" key="14">
    <source>
        <dbReference type="EMBL" id="KAF7727774.1"/>
    </source>
</evidence>
<dbReference type="InterPro" id="IPR027640">
    <property type="entry name" value="Kinesin-like_fam"/>
</dbReference>
<feature type="compositionally biased region" description="Polar residues" evidence="12">
    <location>
        <begin position="106"/>
        <end position="125"/>
    </location>
</feature>
<feature type="region of interest" description="Disordered" evidence="12">
    <location>
        <begin position="561"/>
        <end position="583"/>
    </location>
</feature>
<evidence type="ECO:0000256" key="3">
    <source>
        <dbReference type="ARBA" id="ARBA00022701"/>
    </source>
</evidence>
<accession>A0A8H7BSE6</accession>
<dbReference type="InterPro" id="IPR027417">
    <property type="entry name" value="P-loop_NTPase"/>
</dbReference>
<name>A0A8H7BSE6_9FUNG</name>